<feature type="binding site" evidence="5">
    <location>
        <position position="70"/>
    </location>
    <ligand>
        <name>Zn(2+)</name>
        <dbReference type="ChEBI" id="CHEBI:29105"/>
    </ligand>
</feature>
<gene>
    <name evidence="5" type="primary">hypA</name>
    <name evidence="6" type="ORF">EKD16_08820</name>
</gene>
<keyword evidence="4 5" id="KW-0862">Zinc</keyword>
<dbReference type="InterPro" id="IPR000688">
    <property type="entry name" value="HypA/HybF"/>
</dbReference>
<dbReference type="GO" id="GO:0008270">
    <property type="term" value="F:zinc ion binding"/>
    <property type="evidence" value="ECO:0007669"/>
    <property type="project" value="UniProtKB-UniRule"/>
</dbReference>
<keyword evidence="2 5" id="KW-0533">Nickel</keyword>
<dbReference type="AlphaFoldDB" id="A0A4P6PZ72"/>
<protein>
    <recommendedName>
        <fullName evidence="5">Hydrogenase maturation factor HypA</fullName>
    </recommendedName>
</protein>
<proteinExistence type="inferred from homology"/>
<feature type="binding site" evidence="5">
    <location>
        <position position="88"/>
    </location>
    <ligand>
        <name>Zn(2+)</name>
        <dbReference type="ChEBI" id="CHEBI:29105"/>
    </ligand>
</feature>
<organism evidence="6 7">
    <name type="scientific">Streptomonospora litoralis</name>
    <dbReference type="NCBI Taxonomy" id="2498135"/>
    <lineage>
        <taxon>Bacteria</taxon>
        <taxon>Bacillati</taxon>
        <taxon>Actinomycetota</taxon>
        <taxon>Actinomycetes</taxon>
        <taxon>Streptosporangiales</taxon>
        <taxon>Nocardiopsidaceae</taxon>
        <taxon>Streptomonospora</taxon>
    </lineage>
</organism>
<dbReference type="Gene3D" id="3.30.2320.80">
    <property type="match status" value="1"/>
</dbReference>
<dbReference type="PANTHER" id="PTHR34535:SF3">
    <property type="entry name" value="HYDROGENASE MATURATION FACTOR HYPA"/>
    <property type="match status" value="1"/>
</dbReference>
<dbReference type="KEGG" id="strr:EKD16_08820"/>
<evidence type="ECO:0000256" key="1">
    <source>
        <dbReference type="ARBA" id="ARBA00010748"/>
    </source>
</evidence>
<feature type="binding site" evidence="5">
    <location>
        <position position="73"/>
    </location>
    <ligand>
        <name>Zn(2+)</name>
        <dbReference type="ChEBI" id="CHEBI:29105"/>
    </ligand>
</feature>
<dbReference type="PANTHER" id="PTHR34535">
    <property type="entry name" value="HYDROGENASE MATURATION FACTOR HYPA"/>
    <property type="match status" value="1"/>
</dbReference>
<evidence type="ECO:0000256" key="2">
    <source>
        <dbReference type="ARBA" id="ARBA00022596"/>
    </source>
</evidence>
<accession>A0A4P6PZ72</accession>
<dbReference type="GO" id="GO:0051604">
    <property type="term" value="P:protein maturation"/>
    <property type="evidence" value="ECO:0007669"/>
    <property type="project" value="InterPro"/>
</dbReference>
<keyword evidence="3 5" id="KW-0479">Metal-binding</keyword>
<dbReference type="PIRSF" id="PIRSF004761">
    <property type="entry name" value="Hydrgn_mat_HypA"/>
    <property type="match status" value="1"/>
</dbReference>
<dbReference type="InterPro" id="IPR020538">
    <property type="entry name" value="Hydgase_Ni_incorp_HypA/HybF_CS"/>
</dbReference>
<name>A0A4P6PZ72_9ACTN</name>
<feature type="binding site" evidence="5">
    <location>
        <position position="2"/>
    </location>
    <ligand>
        <name>Ni(2+)</name>
        <dbReference type="ChEBI" id="CHEBI:49786"/>
    </ligand>
</feature>
<comment type="similarity">
    <text evidence="1 5">Belongs to the HypA/HybF family.</text>
</comment>
<evidence type="ECO:0000256" key="3">
    <source>
        <dbReference type="ARBA" id="ARBA00022723"/>
    </source>
</evidence>
<feature type="binding site" evidence="5">
    <location>
        <position position="86"/>
    </location>
    <ligand>
        <name>Zn(2+)</name>
        <dbReference type="ChEBI" id="CHEBI:29105"/>
    </ligand>
</feature>
<dbReference type="HAMAP" id="MF_00213">
    <property type="entry name" value="HypA_HybF"/>
    <property type="match status" value="1"/>
</dbReference>
<dbReference type="EMBL" id="CP036455">
    <property type="protein sequence ID" value="QBI53558.1"/>
    <property type="molecule type" value="Genomic_DNA"/>
</dbReference>
<comment type="function">
    <text evidence="5">Involved in the maturation of [NiFe] hydrogenases. Required for nickel insertion into the metal center of the hydrogenase.</text>
</comment>
<keyword evidence="7" id="KW-1185">Reference proteome</keyword>
<evidence type="ECO:0000256" key="5">
    <source>
        <dbReference type="HAMAP-Rule" id="MF_00213"/>
    </source>
</evidence>
<dbReference type="GO" id="GO:0016151">
    <property type="term" value="F:nickel cation binding"/>
    <property type="evidence" value="ECO:0007669"/>
    <property type="project" value="UniProtKB-UniRule"/>
</dbReference>
<dbReference type="OrthoDB" id="288014at2"/>
<evidence type="ECO:0000256" key="4">
    <source>
        <dbReference type="ARBA" id="ARBA00022833"/>
    </source>
</evidence>
<evidence type="ECO:0000313" key="6">
    <source>
        <dbReference type="EMBL" id="QBI53558.1"/>
    </source>
</evidence>
<dbReference type="PROSITE" id="PS01249">
    <property type="entry name" value="HYPA"/>
    <property type="match status" value="1"/>
</dbReference>
<dbReference type="Pfam" id="PF01155">
    <property type="entry name" value="HypA"/>
    <property type="match status" value="1"/>
</dbReference>
<sequence length="109" mass="11638">MHEMAITQSVVETVCERLEGAPARALTLEIGRLSGVVPDAVRFCFDMAADGTALAGARLDITEPDGRARCRACTNEFRLDDLIALCGCGSADVEITGGQELRIRSVEVL</sequence>
<dbReference type="Proteomes" id="UP000292235">
    <property type="component" value="Chromosome"/>
</dbReference>
<dbReference type="RefSeq" id="WP_131097903.1">
    <property type="nucleotide sequence ID" value="NZ_CP036455.1"/>
</dbReference>
<evidence type="ECO:0000313" key="7">
    <source>
        <dbReference type="Proteomes" id="UP000292235"/>
    </source>
</evidence>
<reference evidence="6 7" key="1">
    <citation type="submission" date="2019-02" db="EMBL/GenBank/DDBJ databases">
        <authorList>
            <person name="Khodamoradi S."/>
            <person name="Hahnke R.L."/>
            <person name="Kaempfer P."/>
            <person name="Schumann P."/>
            <person name="Rohde M."/>
            <person name="Steinert M."/>
            <person name="Luzhetskyy A."/>
            <person name="Wink J."/>
            <person name="Ruckert C."/>
        </authorList>
    </citation>
    <scope>NUCLEOTIDE SEQUENCE [LARGE SCALE GENOMIC DNA]</scope>
    <source>
        <strain evidence="6 7">M2</strain>
    </source>
</reference>